<dbReference type="AlphaFoldDB" id="A0A8H7EAY0"/>
<dbReference type="GeneID" id="62207188"/>
<feature type="transmembrane region" description="Helical" evidence="1">
    <location>
        <begin position="319"/>
        <end position="339"/>
    </location>
</feature>
<comment type="caution">
    <text evidence="2">The sequence shown here is derived from an EMBL/GenBank/DDBJ whole genome shotgun (WGS) entry which is preliminary data.</text>
</comment>
<evidence type="ECO:0000256" key="1">
    <source>
        <dbReference type="SAM" id="Phobius"/>
    </source>
</evidence>
<feature type="transmembrane region" description="Helical" evidence="1">
    <location>
        <begin position="235"/>
        <end position="254"/>
    </location>
</feature>
<protein>
    <recommendedName>
        <fullName evidence="4">Wax synthase domain-containing protein</fullName>
    </recommendedName>
</protein>
<proteinExistence type="predicted"/>
<dbReference type="Proteomes" id="UP000596902">
    <property type="component" value="Unassembled WGS sequence"/>
</dbReference>
<sequence length="408" mass="45818">MTASESVSASVLESITLRRYQWPQLNDRQPIPAFYRPLIFLLTVIPFFFRNRRWVAICVFILILDLCLRSPGYTFGNPSADYYNGSFFIAAPLWFLEFAILSPHEGPDAPTYVGNASCSGTGSRESLDVMRPTWRKVLRVCSLMVPSHRGIGWNWQVKGVPDDPYICLPKWAFVRTHICKASIAYAQSLGMLVLLAWGSTAEARLSSGAYLHRLIINMLIGWFGAIWVLGRLNGFYSSIAAVSVAVGVCETWQWPPLMGNLRDAWSIISQPAVRIARLLGLRKGSLGSALTQLFISFAITCLIHKFQMFMVTRRDMGELSFFMSQPAAIAVESLVQWGFSRIRSRTAGPDNNQPALSMYAGYIWVVFWFSVSLPVYVKGCRDAGIIRDELFGSRPFDAGVRLADWTSY</sequence>
<organism evidence="2 3">
    <name type="scientific">Alternaria burnsii</name>
    <dbReference type="NCBI Taxonomy" id="1187904"/>
    <lineage>
        <taxon>Eukaryota</taxon>
        <taxon>Fungi</taxon>
        <taxon>Dikarya</taxon>
        <taxon>Ascomycota</taxon>
        <taxon>Pezizomycotina</taxon>
        <taxon>Dothideomycetes</taxon>
        <taxon>Pleosporomycetidae</taxon>
        <taxon>Pleosporales</taxon>
        <taxon>Pleosporineae</taxon>
        <taxon>Pleosporaceae</taxon>
        <taxon>Alternaria</taxon>
        <taxon>Alternaria sect. Alternaria</taxon>
    </lineage>
</organism>
<feature type="transmembrane region" description="Helical" evidence="1">
    <location>
        <begin position="210"/>
        <end position="228"/>
    </location>
</feature>
<dbReference type="RefSeq" id="XP_038783355.1">
    <property type="nucleotide sequence ID" value="XM_038934010.1"/>
</dbReference>
<feature type="transmembrane region" description="Helical" evidence="1">
    <location>
        <begin position="178"/>
        <end position="198"/>
    </location>
</feature>
<name>A0A8H7EAY0_9PLEO</name>
<evidence type="ECO:0000313" key="3">
    <source>
        <dbReference type="Proteomes" id="UP000596902"/>
    </source>
</evidence>
<keyword evidence="1" id="KW-0472">Membrane</keyword>
<feature type="transmembrane region" description="Helical" evidence="1">
    <location>
        <begin position="289"/>
        <end position="307"/>
    </location>
</feature>
<keyword evidence="1" id="KW-1133">Transmembrane helix</keyword>
<evidence type="ECO:0008006" key="4">
    <source>
        <dbReference type="Google" id="ProtNLM"/>
    </source>
</evidence>
<feature type="transmembrane region" description="Helical" evidence="1">
    <location>
        <begin position="359"/>
        <end position="377"/>
    </location>
</feature>
<reference evidence="2" key="1">
    <citation type="submission" date="2020-01" db="EMBL/GenBank/DDBJ databases">
        <authorList>
            <person name="Feng Z.H.Z."/>
        </authorList>
    </citation>
    <scope>NUCLEOTIDE SEQUENCE</scope>
    <source>
        <strain evidence="2">CBS107.38</strain>
    </source>
</reference>
<reference evidence="2" key="2">
    <citation type="submission" date="2020-08" db="EMBL/GenBank/DDBJ databases">
        <title>Draft Genome Sequence of Cumin Blight Pathogen Alternaria burnsii.</title>
        <authorList>
            <person name="Feng Z."/>
        </authorList>
    </citation>
    <scope>NUCLEOTIDE SEQUENCE</scope>
    <source>
        <strain evidence="2">CBS107.38</strain>
    </source>
</reference>
<gene>
    <name evidence="2" type="ORF">GT037_008963</name>
</gene>
<accession>A0A8H7EAY0</accession>
<keyword evidence="3" id="KW-1185">Reference proteome</keyword>
<keyword evidence="1" id="KW-0812">Transmembrane</keyword>
<evidence type="ECO:0000313" key="2">
    <source>
        <dbReference type="EMBL" id="KAF7673012.1"/>
    </source>
</evidence>
<feature type="transmembrane region" description="Helical" evidence="1">
    <location>
        <begin position="33"/>
        <end position="49"/>
    </location>
</feature>
<dbReference type="EMBL" id="JAAABM010000014">
    <property type="protein sequence ID" value="KAF7673012.1"/>
    <property type="molecule type" value="Genomic_DNA"/>
</dbReference>